<dbReference type="Gene3D" id="3.30.70.1290">
    <property type="entry name" value="Transposase IS200-like"/>
    <property type="match status" value="1"/>
</dbReference>
<evidence type="ECO:0000313" key="1">
    <source>
        <dbReference type="EMBL" id="GAF87505.1"/>
    </source>
</evidence>
<dbReference type="GO" id="GO:0004803">
    <property type="term" value="F:transposase activity"/>
    <property type="evidence" value="ECO:0007669"/>
    <property type="project" value="InterPro"/>
</dbReference>
<reference evidence="1" key="1">
    <citation type="journal article" date="2014" name="Front. Microbiol.">
        <title>High frequency of phylogenetically diverse reductive dehalogenase-homologous genes in deep subseafloor sedimentary metagenomes.</title>
        <authorList>
            <person name="Kawai M."/>
            <person name="Futagami T."/>
            <person name="Toyoda A."/>
            <person name="Takaki Y."/>
            <person name="Nishi S."/>
            <person name="Hori S."/>
            <person name="Arai W."/>
            <person name="Tsubouchi T."/>
            <person name="Morono Y."/>
            <person name="Uchiyama I."/>
            <person name="Ito T."/>
            <person name="Fujiyama A."/>
            <person name="Inagaki F."/>
            <person name="Takami H."/>
        </authorList>
    </citation>
    <scope>NUCLEOTIDE SEQUENCE</scope>
    <source>
        <strain evidence="1">Expedition CK06-06</strain>
    </source>
</reference>
<dbReference type="EMBL" id="BARS01017793">
    <property type="protein sequence ID" value="GAF87505.1"/>
    <property type="molecule type" value="Genomic_DNA"/>
</dbReference>
<dbReference type="InterPro" id="IPR036515">
    <property type="entry name" value="Transposase_17_sf"/>
</dbReference>
<protein>
    <recommendedName>
        <fullName evidence="2">Transposase</fullName>
    </recommendedName>
</protein>
<gene>
    <name evidence="1" type="ORF">S01H1_29053</name>
</gene>
<proteinExistence type="predicted"/>
<evidence type="ECO:0008006" key="2">
    <source>
        <dbReference type="Google" id="ProtNLM"/>
    </source>
</evidence>
<sequence length="56" mass="6874">QRHVDYVHYNPVKHGLVERVEDWSWSTYHRYVREGVYPGRHWDDIQAECEELFVGE</sequence>
<dbReference type="GO" id="GO:0006313">
    <property type="term" value="P:DNA transposition"/>
    <property type="evidence" value="ECO:0007669"/>
    <property type="project" value="InterPro"/>
</dbReference>
<dbReference type="AlphaFoldDB" id="X0UG88"/>
<comment type="caution">
    <text evidence="1">The sequence shown here is derived from an EMBL/GenBank/DDBJ whole genome shotgun (WGS) entry which is preliminary data.</text>
</comment>
<feature type="non-terminal residue" evidence="1">
    <location>
        <position position="1"/>
    </location>
</feature>
<organism evidence="1">
    <name type="scientific">marine sediment metagenome</name>
    <dbReference type="NCBI Taxonomy" id="412755"/>
    <lineage>
        <taxon>unclassified sequences</taxon>
        <taxon>metagenomes</taxon>
        <taxon>ecological metagenomes</taxon>
    </lineage>
</organism>
<name>X0UG88_9ZZZZ</name>
<dbReference type="GO" id="GO:0003677">
    <property type="term" value="F:DNA binding"/>
    <property type="evidence" value="ECO:0007669"/>
    <property type="project" value="InterPro"/>
</dbReference>
<accession>X0UG88</accession>